<keyword evidence="2" id="KW-1185">Reference proteome</keyword>
<dbReference type="EMBL" id="JAYMYQ010000003">
    <property type="protein sequence ID" value="KAK7345693.1"/>
    <property type="molecule type" value="Genomic_DNA"/>
</dbReference>
<organism evidence="1 2">
    <name type="scientific">Canavalia gladiata</name>
    <name type="common">Sword bean</name>
    <name type="synonym">Dolichos gladiatus</name>
    <dbReference type="NCBI Taxonomy" id="3824"/>
    <lineage>
        <taxon>Eukaryota</taxon>
        <taxon>Viridiplantae</taxon>
        <taxon>Streptophyta</taxon>
        <taxon>Embryophyta</taxon>
        <taxon>Tracheophyta</taxon>
        <taxon>Spermatophyta</taxon>
        <taxon>Magnoliopsida</taxon>
        <taxon>eudicotyledons</taxon>
        <taxon>Gunneridae</taxon>
        <taxon>Pentapetalae</taxon>
        <taxon>rosids</taxon>
        <taxon>fabids</taxon>
        <taxon>Fabales</taxon>
        <taxon>Fabaceae</taxon>
        <taxon>Papilionoideae</taxon>
        <taxon>50 kb inversion clade</taxon>
        <taxon>NPAAA clade</taxon>
        <taxon>indigoferoid/millettioid clade</taxon>
        <taxon>Phaseoleae</taxon>
        <taxon>Canavalia</taxon>
    </lineage>
</organism>
<protein>
    <submittedName>
        <fullName evidence="1">Uncharacterized protein</fullName>
    </submittedName>
</protein>
<name>A0AAN9QWH1_CANGL</name>
<reference evidence="1 2" key="1">
    <citation type="submission" date="2024-01" db="EMBL/GenBank/DDBJ databases">
        <title>The genomes of 5 underutilized Papilionoideae crops provide insights into root nodulation and disease resistanc.</title>
        <authorList>
            <person name="Jiang F."/>
        </authorList>
    </citation>
    <scope>NUCLEOTIDE SEQUENCE [LARGE SCALE GENOMIC DNA]</scope>
    <source>
        <strain evidence="1">LVBAO_FW01</strain>
        <tissue evidence="1">Leaves</tissue>
    </source>
</reference>
<dbReference type="AlphaFoldDB" id="A0AAN9QWH1"/>
<evidence type="ECO:0000313" key="1">
    <source>
        <dbReference type="EMBL" id="KAK7345693.1"/>
    </source>
</evidence>
<gene>
    <name evidence="1" type="ORF">VNO77_16303</name>
</gene>
<accession>A0AAN9QWH1</accession>
<sequence>MGYIYMSCLCLDSRLCIRETLAFLVDMSISLKTCRDRLIILFFDVMVQSQLPIDDSSKQMNLPANCVDTALGDRSI</sequence>
<evidence type="ECO:0000313" key="2">
    <source>
        <dbReference type="Proteomes" id="UP001367508"/>
    </source>
</evidence>
<dbReference type="Proteomes" id="UP001367508">
    <property type="component" value="Unassembled WGS sequence"/>
</dbReference>
<proteinExistence type="predicted"/>
<comment type="caution">
    <text evidence="1">The sequence shown here is derived from an EMBL/GenBank/DDBJ whole genome shotgun (WGS) entry which is preliminary data.</text>
</comment>